<dbReference type="GeneID" id="35394118"/>
<dbReference type="VEuPathDB" id="FungiDB:FFUJ_00633"/>
<dbReference type="EMBL" id="HF679023">
    <property type="protein sequence ID" value="CCT62781.1"/>
    <property type="molecule type" value="Genomic_DNA"/>
</dbReference>
<protein>
    <submittedName>
        <fullName evidence="1">Uncharacterized protein</fullName>
    </submittedName>
</protein>
<proteinExistence type="predicted"/>
<dbReference type="Proteomes" id="UP000016800">
    <property type="component" value="Chromosome I"/>
</dbReference>
<organism evidence="1 2">
    <name type="scientific">Gibberella fujikuroi (strain CBS 195.34 / IMI 58289 / NRRL A-6831)</name>
    <name type="common">Bakanae and foot rot disease fungus</name>
    <name type="synonym">Fusarium fujikuroi</name>
    <dbReference type="NCBI Taxonomy" id="1279085"/>
    <lineage>
        <taxon>Eukaryota</taxon>
        <taxon>Fungi</taxon>
        <taxon>Dikarya</taxon>
        <taxon>Ascomycota</taxon>
        <taxon>Pezizomycotina</taxon>
        <taxon>Sordariomycetes</taxon>
        <taxon>Hypocreomycetidae</taxon>
        <taxon>Hypocreales</taxon>
        <taxon>Nectriaceae</taxon>
        <taxon>Fusarium</taxon>
        <taxon>Fusarium fujikuroi species complex</taxon>
    </lineage>
</organism>
<sequence length="179" mass="19229">MPCVNIEIITCLTHPIQSDSIIITFSPSPPIKNRLVGSPTASTIVSTSIVTILTTVPTASTIVTIIGLVMMALLCVESLVPECVDRRSLVTLDTEVTNPSGFGVPPTAVRPPGTMHLTLGVMSLKDEGVEQASEVLKSLKLKEYLASARPKIHYVLFLGWQLLSDDAVVIFGQRYKTPG</sequence>
<evidence type="ECO:0000313" key="1">
    <source>
        <dbReference type="EMBL" id="CCT62781.1"/>
    </source>
</evidence>
<reference evidence="2" key="1">
    <citation type="journal article" date="2013" name="PLoS Pathog.">
        <title>Deciphering the cryptic genome: genome-wide analyses of the rice pathogen Fusarium fujikuroi reveal complex regulation of secondary metabolism and novel metabolites.</title>
        <authorList>
            <person name="Wiemann P."/>
            <person name="Sieber C.M."/>
            <person name="von Bargen K.W."/>
            <person name="Studt L."/>
            <person name="Niehaus E.M."/>
            <person name="Espino J.J."/>
            <person name="Huss K."/>
            <person name="Michielse C.B."/>
            <person name="Albermann S."/>
            <person name="Wagner D."/>
            <person name="Bergner S.V."/>
            <person name="Connolly L.R."/>
            <person name="Fischer A."/>
            <person name="Reuter G."/>
            <person name="Kleigrewe K."/>
            <person name="Bald T."/>
            <person name="Wingfield B.D."/>
            <person name="Ophir R."/>
            <person name="Freeman S."/>
            <person name="Hippler M."/>
            <person name="Smith K.M."/>
            <person name="Brown D.W."/>
            <person name="Proctor R.H."/>
            <person name="Munsterkotter M."/>
            <person name="Freitag M."/>
            <person name="Humpf H.U."/>
            <person name="Guldener U."/>
            <person name="Tudzynski B."/>
        </authorList>
    </citation>
    <scope>NUCLEOTIDE SEQUENCE [LARGE SCALE GENOMIC DNA]</scope>
    <source>
        <strain evidence="2">CBS 195.34 / IMI 58289 / NRRL A-6831</strain>
    </source>
</reference>
<dbReference type="HOGENOM" id="CLU_1503564_0_0_1"/>
<dbReference type="STRING" id="1279085.S0DK84"/>
<dbReference type="RefSeq" id="XP_023424862.1">
    <property type="nucleotide sequence ID" value="XM_023572885.1"/>
</dbReference>
<keyword evidence="2" id="KW-1185">Reference proteome</keyword>
<gene>
    <name evidence="1" type="ORF">FFUJ_00633</name>
</gene>
<dbReference type="Gene3D" id="3.90.1140.10">
    <property type="entry name" value="Cyclic phosphodiesterase"/>
    <property type="match status" value="1"/>
</dbReference>
<evidence type="ECO:0000313" key="2">
    <source>
        <dbReference type="Proteomes" id="UP000016800"/>
    </source>
</evidence>
<accession>S0DK84</accession>
<dbReference type="AlphaFoldDB" id="S0DK84"/>
<name>S0DK84_GIBF5</name>